<dbReference type="AlphaFoldDB" id="A0A6I3L1R0"/>
<dbReference type="InterPro" id="IPR010621">
    <property type="entry name" value="DUF1214"/>
</dbReference>
<name>A0A6I3L1R0_9NOCA</name>
<dbReference type="Pfam" id="PF06863">
    <property type="entry name" value="DUF1254"/>
    <property type="match status" value="1"/>
</dbReference>
<dbReference type="InterPro" id="IPR037050">
    <property type="entry name" value="DUF1254_sf"/>
</dbReference>
<feature type="domain" description="DUF1254" evidence="2">
    <location>
        <begin position="72"/>
        <end position="202"/>
    </location>
</feature>
<gene>
    <name evidence="3" type="ORF">GLP40_20820</name>
</gene>
<organism evidence="3 4">
    <name type="scientific">Nocardia aurantiaca</name>
    <dbReference type="NCBI Taxonomy" id="2675850"/>
    <lineage>
        <taxon>Bacteria</taxon>
        <taxon>Bacillati</taxon>
        <taxon>Actinomycetota</taxon>
        <taxon>Actinomycetes</taxon>
        <taxon>Mycobacteriales</taxon>
        <taxon>Nocardiaceae</taxon>
        <taxon>Nocardia</taxon>
    </lineage>
</organism>
<dbReference type="Gene3D" id="2.60.120.600">
    <property type="entry name" value="Domain of unknown function DUF1214, C-terminal domain"/>
    <property type="match status" value="1"/>
</dbReference>
<dbReference type="PANTHER" id="PTHR36509">
    <property type="entry name" value="BLL3101 PROTEIN"/>
    <property type="match status" value="1"/>
</dbReference>
<evidence type="ECO:0000313" key="4">
    <source>
        <dbReference type="Proteomes" id="UP000432464"/>
    </source>
</evidence>
<dbReference type="Gene3D" id="1.10.3360.10">
    <property type="entry name" value="VPA0735-like domain"/>
    <property type="match status" value="1"/>
</dbReference>
<sequence length="469" mass="51253">MVEAFHHPAGSASPPRQDFAPVGKVLFAMAVDLKALAFDVYQYAYPLVIMDLTMRQATNVPDADTAMLRAPVNQFAHARAYPPAESKEVVRFNFDTLYSFAWLDLRDQPQVLTVPDGGGRYYLVPMLDMWTDVFAVPGTRTTGGRAGSFLITAPGWTGTVPDNLDVIGAPTPIVWIMGRTQTNGPADYDAVHAFQNRFTLTPLSAWGTDYTPPRGLPIDPAVDDITPPQTQVNALTGVELLTRFAELLAVHPPHANDYPILFRMRALGLEPGKPFTPDTATAAIIDEAARDAFADMRRVVGEGRLGTFANGWNWATSLGTYATDYRLRALVAWAGLGANLPADALYPNAIVDADGEPTIGAHDYVLRFEKGQTPAADAFWSLTMYDGDGFQVSNPVDRFVIRDRDPLTYGPDGSLEIYIQHASPGPDRESNWLPAPAGPFQVMLRVYSPRGELLRGEFEIPPIRKSTGG</sequence>
<evidence type="ECO:0000313" key="3">
    <source>
        <dbReference type="EMBL" id="MTE15208.1"/>
    </source>
</evidence>
<accession>A0A6I3L1R0</accession>
<keyword evidence="4" id="KW-1185">Reference proteome</keyword>
<evidence type="ECO:0000259" key="2">
    <source>
        <dbReference type="Pfam" id="PF06863"/>
    </source>
</evidence>
<proteinExistence type="predicted"/>
<dbReference type="Pfam" id="PF06742">
    <property type="entry name" value="DUF1214"/>
    <property type="match status" value="1"/>
</dbReference>
<feature type="domain" description="DUF1214" evidence="1">
    <location>
        <begin position="344"/>
        <end position="450"/>
    </location>
</feature>
<dbReference type="Proteomes" id="UP000432464">
    <property type="component" value="Unassembled WGS sequence"/>
</dbReference>
<dbReference type="InterPro" id="IPR010679">
    <property type="entry name" value="DUF1254"/>
</dbReference>
<evidence type="ECO:0000259" key="1">
    <source>
        <dbReference type="Pfam" id="PF06742"/>
    </source>
</evidence>
<protein>
    <submittedName>
        <fullName evidence="3">DUF1254 domain-containing protein</fullName>
    </submittedName>
</protein>
<reference evidence="3 4" key="1">
    <citation type="submission" date="2019-11" db="EMBL/GenBank/DDBJ databases">
        <title>Nocardia sp. nov. CT2-14 isolated from soil.</title>
        <authorList>
            <person name="Kanchanasin P."/>
            <person name="Tanasupawat S."/>
            <person name="Yuki M."/>
            <person name="Kudo T."/>
        </authorList>
    </citation>
    <scope>NUCLEOTIDE SEQUENCE [LARGE SCALE GENOMIC DNA]</scope>
    <source>
        <strain evidence="3 4">CT2-14</strain>
    </source>
</reference>
<dbReference type="PANTHER" id="PTHR36509:SF2">
    <property type="entry name" value="BLL3101 PROTEIN"/>
    <property type="match status" value="1"/>
</dbReference>
<comment type="caution">
    <text evidence="3">The sequence shown here is derived from an EMBL/GenBank/DDBJ whole genome shotgun (WGS) entry which is preliminary data.</text>
</comment>
<dbReference type="InterPro" id="IPR037049">
    <property type="entry name" value="DUF1214_C_sf"/>
</dbReference>
<dbReference type="EMBL" id="WMBB01000009">
    <property type="protein sequence ID" value="MTE15208.1"/>
    <property type="molecule type" value="Genomic_DNA"/>
</dbReference>
<dbReference type="SUPFAM" id="SSF160935">
    <property type="entry name" value="VPA0735-like"/>
    <property type="match status" value="1"/>
</dbReference>
<dbReference type="Gene3D" id="2.60.40.1610">
    <property type="entry name" value="Domain of unknown function DUF1254"/>
    <property type="match status" value="1"/>
</dbReference>